<evidence type="ECO:0008006" key="3">
    <source>
        <dbReference type="Google" id="ProtNLM"/>
    </source>
</evidence>
<protein>
    <recommendedName>
        <fullName evidence="3">Thioredoxin</fullName>
    </recommendedName>
</protein>
<organism evidence="1 2">
    <name type="scientific">Thermoflexibacter ruber</name>
    <dbReference type="NCBI Taxonomy" id="1003"/>
    <lineage>
        <taxon>Bacteria</taxon>
        <taxon>Pseudomonadati</taxon>
        <taxon>Bacteroidota</taxon>
        <taxon>Cytophagia</taxon>
        <taxon>Cytophagales</taxon>
        <taxon>Thermoflexibacteraceae</taxon>
        <taxon>Thermoflexibacter</taxon>
    </lineage>
</organism>
<evidence type="ECO:0000313" key="2">
    <source>
        <dbReference type="Proteomes" id="UP000199513"/>
    </source>
</evidence>
<dbReference type="STRING" id="1003.SAMN04488541_107211"/>
<proteinExistence type="predicted"/>
<dbReference type="AlphaFoldDB" id="A0A1I2JZE8"/>
<keyword evidence="2" id="KW-1185">Reference proteome</keyword>
<dbReference type="OrthoDB" id="1100563at2"/>
<dbReference type="SUPFAM" id="SSF52833">
    <property type="entry name" value="Thioredoxin-like"/>
    <property type="match status" value="1"/>
</dbReference>
<dbReference type="EMBL" id="FONY01000072">
    <property type="protein sequence ID" value="SFF59290.1"/>
    <property type="molecule type" value="Genomic_DNA"/>
</dbReference>
<dbReference type="InterPro" id="IPR036249">
    <property type="entry name" value="Thioredoxin-like_sf"/>
</dbReference>
<gene>
    <name evidence="1" type="ORF">SAMN04488541_107211</name>
</gene>
<accession>A0A1I2JZE8</accession>
<dbReference type="Proteomes" id="UP000199513">
    <property type="component" value="Unassembled WGS sequence"/>
</dbReference>
<reference evidence="1 2" key="1">
    <citation type="submission" date="2016-10" db="EMBL/GenBank/DDBJ databases">
        <authorList>
            <person name="de Groot N.N."/>
        </authorList>
    </citation>
    <scope>NUCLEOTIDE SEQUENCE [LARGE SCALE GENOMIC DNA]</scope>
    <source>
        <strain>GEY</strain>
        <strain evidence="2">DSM 9560</strain>
    </source>
</reference>
<sequence length="78" mass="8904">MVTNPFCPPCAKTHAEIEKLIASNENLNCQVVFTATNEETDIRGEVAKHILSFTEYYYHTKNILVVIFSFKILKSLIL</sequence>
<name>A0A1I2JZE8_9BACT</name>
<evidence type="ECO:0000313" key="1">
    <source>
        <dbReference type="EMBL" id="SFF59290.1"/>
    </source>
</evidence>